<dbReference type="Gene3D" id="1.25.40.390">
    <property type="match status" value="1"/>
</dbReference>
<keyword evidence="1" id="KW-0732">Signal</keyword>
<dbReference type="KEGG" id="mod:AS202_01055"/>
<organism evidence="2 3">
    <name type="scientific">Myroides odoratimimus</name>
    <dbReference type="NCBI Taxonomy" id="76832"/>
    <lineage>
        <taxon>Bacteria</taxon>
        <taxon>Pseudomonadati</taxon>
        <taxon>Bacteroidota</taxon>
        <taxon>Flavobacteriia</taxon>
        <taxon>Flavobacteriales</taxon>
        <taxon>Flavobacteriaceae</taxon>
        <taxon>Myroides</taxon>
    </lineage>
</organism>
<accession>A0AAI8C2K8</accession>
<evidence type="ECO:0000256" key="1">
    <source>
        <dbReference type="SAM" id="SignalP"/>
    </source>
</evidence>
<dbReference type="Pfam" id="PF12771">
    <property type="entry name" value="SusD-like_2"/>
    <property type="match status" value="1"/>
</dbReference>
<dbReference type="SUPFAM" id="SSF48452">
    <property type="entry name" value="TPR-like"/>
    <property type="match status" value="1"/>
</dbReference>
<dbReference type="InterPro" id="IPR041662">
    <property type="entry name" value="SusD-like_2"/>
</dbReference>
<feature type="signal peptide" evidence="1">
    <location>
        <begin position="1"/>
        <end position="22"/>
    </location>
</feature>
<feature type="chain" id="PRO_5042525087" description="Starch-binding protein" evidence="1">
    <location>
        <begin position="23"/>
        <end position="490"/>
    </location>
</feature>
<evidence type="ECO:0008006" key="4">
    <source>
        <dbReference type="Google" id="ProtNLM"/>
    </source>
</evidence>
<dbReference type="AlphaFoldDB" id="A0AAI8C2K8"/>
<name>A0AAI8C2K8_9FLAO</name>
<reference evidence="2 3" key="1">
    <citation type="journal article" date="2016" name="J. Zhejiang Univ. Sci. B">
        <title>Antibiotic resistance mechanisms of Myroides sp.</title>
        <authorList>
            <person name="Hu S."/>
            <person name="Yuan S."/>
            <person name="Qu H."/>
            <person name="Jiang T."/>
            <person name="Zhou Y."/>
            <person name="Wang M."/>
            <person name="Ming D."/>
        </authorList>
    </citation>
    <scope>NUCLEOTIDE SEQUENCE [LARGE SCALE GENOMIC DNA]</scope>
    <source>
        <strain evidence="2 3">PR63039</strain>
    </source>
</reference>
<dbReference type="RefSeq" id="WP_058699062.1">
    <property type="nucleotide sequence ID" value="NZ_CP013690.1"/>
</dbReference>
<sequence length="490" mass="55843">MKKYIKIAALALVIISMGSCQDLDKLSEDPNRVKEADPYLLLPKVSKSAFALNGISKEYASRMIIQTDGENTSQYFKWNSSSFSAYQELLQVQKMMDEAKRTNKEEYIAVGHFLKARFFYELAITFGDVPYSEALLGEKKVPFPKYDKQEDVFVGVLKELELAASMIQNKPSIKGDIIYGGNTDKWKKLINSYQLKVLMSLSKKKTVGTIQVAEQFAKIYNAGNLLESNADSGQLMYFDQAGSRYPQFNSSSYGSSMYMSGTFINLLQDLKDPRLFAFAQQTSTALEKGLPITDFSGYNGGDPTVPYAENEKLVQTKNISKIKSRYYLDPTNEPTSILSYSELQFILAEAVARNWIGGSAADFYNKAIEANFNFYNTYAKGMASYYTKEAFINYINQPKVKYQTGSLNVQLKQILTQKYITMFHQSNWTIYYDHLRTGYPEFKIQEGITPPTRWIYPQTEYNRNQAKLQEALNSQFGGADNIRGITWWLK</sequence>
<dbReference type="EMBL" id="CP013690">
    <property type="protein sequence ID" value="ALU24855.1"/>
    <property type="molecule type" value="Genomic_DNA"/>
</dbReference>
<gene>
    <name evidence="2" type="ORF">AS202_01055</name>
</gene>
<evidence type="ECO:0000313" key="3">
    <source>
        <dbReference type="Proteomes" id="UP000069030"/>
    </source>
</evidence>
<proteinExistence type="predicted"/>
<dbReference type="PROSITE" id="PS51257">
    <property type="entry name" value="PROKAR_LIPOPROTEIN"/>
    <property type="match status" value="1"/>
</dbReference>
<protein>
    <recommendedName>
        <fullName evidence="4">Starch-binding protein</fullName>
    </recommendedName>
</protein>
<dbReference type="InterPro" id="IPR011990">
    <property type="entry name" value="TPR-like_helical_dom_sf"/>
</dbReference>
<evidence type="ECO:0000313" key="2">
    <source>
        <dbReference type="EMBL" id="ALU24855.1"/>
    </source>
</evidence>
<dbReference type="Proteomes" id="UP000069030">
    <property type="component" value="Chromosome"/>
</dbReference>